<dbReference type="GO" id="GO:0019323">
    <property type="term" value="P:pentose catabolic process"/>
    <property type="evidence" value="ECO:0007669"/>
    <property type="project" value="TreeGrafter"/>
</dbReference>
<evidence type="ECO:0000256" key="1">
    <source>
        <dbReference type="ARBA" id="ARBA00022723"/>
    </source>
</evidence>
<dbReference type="InterPro" id="IPR001303">
    <property type="entry name" value="Aldolase_II/adducin_N"/>
</dbReference>
<dbReference type="GO" id="GO:0005829">
    <property type="term" value="C:cytosol"/>
    <property type="evidence" value="ECO:0007669"/>
    <property type="project" value="TreeGrafter"/>
</dbReference>
<feature type="domain" description="Class II aldolase/adducin N-terminal" evidence="3">
    <location>
        <begin position="21"/>
        <end position="194"/>
    </location>
</feature>
<evidence type="ECO:0000313" key="4">
    <source>
        <dbReference type="EMBL" id="GFG56462.1"/>
    </source>
</evidence>
<dbReference type="EMBL" id="BLKT01000003">
    <property type="protein sequence ID" value="GFG56462.1"/>
    <property type="molecule type" value="Genomic_DNA"/>
</dbReference>
<dbReference type="InterPro" id="IPR036409">
    <property type="entry name" value="Aldolase_II/adducin_N_sf"/>
</dbReference>
<dbReference type="Pfam" id="PF00596">
    <property type="entry name" value="Aldolase_II"/>
    <property type="match status" value="1"/>
</dbReference>
<dbReference type="SMART" id="SM01007">
    <property type="entry name" value="Aldolase_II"/>
    <property type="match status" value="1"/>
</dbReference>
<name>A0A7I9WFF2_9MYCO</name>
<keyword evidence="5" id="KW-1185">Reference proteome</keyword>
<evidence type="ECO:0000313" key="5">
    <source>
        <dbReference type="Proteomes" id="UP000465241"/>
    </source>
</evidence>
<proteinExistence type="predicted"/>
<evidence type="ECO:0000259" key="3">
    <source>
        <dbReference type="SMART" id="SM01007"/>
    </source>
</evidence>
<dbReference type="AlphaFoldDB" id="A0A7I9WFF2"/>
<dbReference type="PANTHER" id="PTHR22789">
    <property type="entry name" value="FUCULOSE PHOSPHATE ALDOLASE"/>
    <property type="match status" value="1"/>
</dbReference>
<reference evidence="4 5" key="1">
    <citation type="journal article" date="2019" name="Emerg. Microbes Infect.">
        <title>Comprehensive subspecies identification of 175 nontuberculous mycobacteria species based on 7547 genomic profiles.</title>
        <authorList>
            <person name="Matsumoto Y."/>
            <person name="Kinjo T."/>
            <person name="Motooka D."/>
            <person name="Nabeya D."/>
            <person name="Jung N."/>
            <person name="Uechi K."/>
            <person name="Horii T."/>
            <person name="Iida T."/>
            <person name="Fujita J."/>
            <person name="Nakamura S."/>
        </authorList>
    </citation>
    <scope>NUCLEOTIDE SEQUENCE [LARGE SCALE GENOMIC DNA]</scope>
    <source>
        <strain evidence="4 5">JCM 13392</strain>
    </source>
</reference>
<evidence type="ECO:0000256" key="2">
    <source>
        <dbReference type="ARBA" id="ARBA00023239"/>
    </source>
</evidence>
<comment type="caution">
    <text evidence="4">The sequence shown here is derived from an EMBL/GenBank/DDBJ whole genome shotgun (WGS) entry which is preliminary data.</text>
</comment>
<dbReference type="Gene3D" id="3.40.225.10">
    <property type="entry name" value="Class II aldolase/adducin N-terminal domain"/>
    <property type="match status" value="1"/>
</dbReference>
<keyword evidence="2" id="KW-0456">Lyase</keyword>
<dbReference type="InterPro" id="IPR050197">
    <property type="entry name" value="Aldolase_class_II_sugar_metab"/>
</dbReference>
<sequence length="224" mass="22989">MTVPSPHSGNVIRVPDRSARAEVAAQCRELAGHGVALAGAGNVSVRTDDLVLITRSGLRLEDAVAEDITIVTHTGEVLEGARPSSEIGLHLGVYARTGAGAVVHTHGRSSVAVGLVCDQMPLVHYNLRRLGGRVPTVPYLLFGSDELAVAVGNAVADGFGTVLMRNHGAVSSAGSLGEAVEHACLLEWLCDVYLAANTLGTPALLTDGDLDAVAAQAAALAYGQ</sequence>
<protein>
    <submittedName>
        <fullName evidence="4">Class II aldolase</fullName>
    </submittedName>
</protein>
<organism evidence="4 5">
    <name type="scientific">Mycolicibacterium murale</name>
    <dbReference type="NCBI Taxonomy" id="182220"/>
    <lineage>
        <taxon>Bacteria</taxon>
        <taxon>Bacillati</taxon>
        <taxon>Actinomycetota</taxon>
        <taxon>Actinomycetes</taxon>
        <taxon>Mycobacteriales</taxon>
        <taxon>Mycobacteriaceae</taxon>
        <taxon>Mycolicibacterium</taxon>
    </lineage>
</organism>
<dbReference type="SUPFAM" id="SSF53639">
    <property type="entry name" value="AraD/HMP-PK domain-like"/>
    <property type="match status" value="1"/>
</dbReference>
<keyword evidence="1" id="KW-0479">Metal-binding</keyword>
<dbReference type="Proteomes" id="UP000465241">
    <property type="component" value="Unassembled WGS sequence"/>
</dbReference>
<gene>
    <name evidence="4" type="primary">fucA_1</name>
    <name evidence="4" type="ORF">MMUR_05980</name>
</gene>
<dbReference type="GO" id="GO:0016832">
    <property type="term" value="F:aldehyde-lyase activity"/>
    <property type="evidence" value="ECO:0007669"/>
    <property type="project" value="TreeGrafter"/>
</dbReference>
<dbReference type="GO" id="GO:0046872">
    <property type="term" value="F:metal ion binding"/>
    <property type="evidence" value="ECO:0007669"/>
    <property type="project" value="UniProtKB-KW"/>
</dbReference>
<dbReference type="PANTHER" id="PTHR22789:SF0">
    <property type="entry name" value="3-OXO-TETRONATE 4-PHOSPHATE DECARBOXYLASE-RELATED"/>
    <property type="match status" value="1"/>
</dbReference>
<accession>A0A7I9WFF2</accession>